<dbReference type="InterPro" id="IPR036390">
    <property type="entry name" value="WH_DNA-bd_sf"/>
</dbReference>
<evidence type="ECO:0008006" key="3">
    <source>
        <dbReference type="Google" id="ProtNLM"/>
    </source>
</evidence>
<sequence length="72" mass="7675">MDENVRKIAEALVEAVTGLSPVSRTNWRKLSRDIGTPRQAVFDALEALTAAGYISGWVNGAGYRLALPESGG</sequence>
<dbReference type="SUPFAM" id="SSF46785">
    <property type="entry name" value="Winged helix' DNA-binding domain"/>
    <property type="match status" value="1"/>
</dbReference>
<protein>
    <recommendedName>
        <fullName evidence="3">HTH iclR-type domain-containing protein</fullName>
    </recommendedName>
</protein>
<keyword evidence="2" id="KW-1185">Reference proteome</keyword>
<evidence type="ECO:0000313" key="1">
    <source>
        <dbReference type="EMBL" id="NKX56265.1"/>
    </source>
</evidence>
<gene>
    <name evidence="1" type="ORF">HGG74_17370</name>
</gene>
<accession>A0A7X6HH40</accession>
<reference evidence="1 2" key="1">
    <citation type="submission" date="2020-04" db="EMBL/GenBank/DDBJ databases">
        <title>Arthrobacter sp. nov.</title>
        <authorList>
            <person name="Liu S."/>
        </authorList>
    </citation>
    <scope>NUCLEOTIDE SEQUENCE [LARGE SCALE GENOMIC DNA]</scope>
    <source>
        <strain evidence="1 2">E918</strain>
    </source>
</reference>
<dbReference type="EMBL" id="JAAZSQ010000021">
    <property type="protein sequence ID" value="NKX56265.1"/>
    <property type="molecule type" value="Genomic_DNA"/>
</dbReference>
<dbReference type="RefSeq" id="WP_168488404.1">
    <property type="nucleotide sequence ID" value="NZ_JAAZSQ010000021.1"/>
</dbReference>
<dbReference type="AlphaFoldDB" id="A0A7X6HH40"/>
<comment type="caution">
    <text evidence="1">The sequence shown here is derived from an EMBL/GenBank/DDBJ whole genome shotgun (WGS) entry which is preliminary data.</text>
</comment>
<evidence type="ECO:0000313" key="2">
    <source>
        <dbReference type="Proteomes" id="UP000544090"/>
    </source>
</evidence>
<dbReference type="Proteomes" id="UP000544090">
    <property type="component" value="Unassembled WGS sequence"/>
</dbReference>
<organism evidence="1 2">
    <name type="scientific">Arthrobacter mobilis</name>
    <dbReference type="NCBI Taxonomy" id="2724944"/>
    <lineage>
        <taxon>Bacteria</taxon>
        <taxon>Bacillati</taxon>
        <taxon>Actinomycetota</taxon>
        <taxon>Actinomycetes</taxon>
        <taxon>Micrococcales</taxon>
        <taxon>Micrococcaceae</taxon>
        <taxon>Arthrobacter</taxon>
    </lineage>
</organism>
<proteinExistence type="predicted"/>
<name>A0A7X6HH40_9MICC</name>